<feature type="signal peptide" evidence="1">
    <location>
        <begin position="1"/>
        <end position="29"/>
    </location>
</feature>
<name>A0A916ZV15_9HYPH</name>
<accession>A0A916ZV15</accession>
<feature type="chain" id="PRO_5037735350" description="Curlin" evidence="1">
    <location>
        <begin position="30"/>
        <end position="137"/>
    </location>
</feature>
<protein>
    <recommendedName>
        <fullName evidence="4">Curlin</fullName>
    </recommendedName>
</protein>
<comment type="caution">
    <text evidence="2">The sequence shown here is derived from an EMBL/GenBank/DDBJ whole genome shotgun (WGS) entry which is preliminary data.</text>
</comment>
<keyword evidence="1" id="KW-0732">Signal</keyword>
<evidence type="ECO:0000313" key="2">
    <source>
        <dbReference type="EMBL" id="GGE15480.1"/>
    </source>
</evidence>
<proteinExistence type="predicted"/>
<dbReference type="Proteomes" id="UP000644699">
    <property type="component" value="Unassembled WGS sequence"/>
</dbReference>
<evidence type="ECO:0000313" key="3">
    <source>
        <dbReference type="Proteomes" id="UP000644699"/>
    </source>
</evidence>
<keyword evidence="3" id="KW-1185">Reference proteome</keyword>
<dbReference type="EMBL" id="BMIQ01000006">
    <property type="protein sequence ID" value="GGE15480.1"/>
    <property type="molecule type" value="Genomic_DNA"/>
</dbReference>
<evidence type="ECO:0000256" key="1">
    <source>
        <dbReference type="SAM" id="SignalP"/>
    </source>
</evidence>
<sequence length="137" mass="14449">MTRFSLKTLAAVLLAGLLGQAALAPSAQAGGRLSWTYAPSERDEATVLGTGLRLYSLYQGLRDGSIRQQGRNNSAGLAQNGRGNLGLIQQRGDGHQGTLRQTGDDNAYGLFQFGRRASDDIVQNGNGGSGATFSYGW</sequence>
<dbReference type="RefSeq" id="WP_188911357.1">
    <property type="nucleotide sequence ID" value="NZ_BMIQ01000006.1"/>
</dbReference>
<evidence type="ECO:0008006" key="4">
    <source>
        <dbReference type="Google" id="ProtNLM"/>
    </source>
</evidence>
<reference evidence="2" key="1">
    <citation type="journal article" date="2014" name="Int. J. Syst. Evol. Microbiol.">
        <title>Complete genome sequence of Corynebacterium casei LMG S-19264T (=DSM 44701T), isolated from a smear-ripened cheese.</title>
        <authorList>
            <consortium name="US DOE Joint Genome Institute (JGI-PGF)"/>
            <person name="Walter F."/>
            <person name="Albersmeier A."/>
            <person name="Kalinowski J."/>
            <person name="Ruckert C."/>
        </authorList>
    </citation>
    <scope>NUCLEOTIDE SEQUENCE</scope>
    <source>
        <strain evidence="2">CGMCC 1.15367</strain>
    </source>
</reference>
<gene>
    <name evidence="2" type="ORF">GCM10011390_38250</name>
</gene>
<reference evidence="2" key="2">
    <citation type="submission" date="2020-09" db="EMBL/GenBank/DDBJ databases">
        <authorList>
            <person name="Sun Q."/>
            <person name="Zhou Y."/>
        </authorList>
    </citation>
    <scope>NUCLEOTIDE SEQUENCE</scope>
    <source>
        <strain evidence="2">CGMCC 1.15367</strain>
    </source>
</reference>
<dbReference type="AlphaFoldDB" id="A0A916ZV15"/>
<organism evidence="2 3">
    <name type="scientific">Aureimonas endophytica</name>
    <dbReference type="NCBI Taxonomy" id="2027858"/>
    <lineage>
        <taxon>Bacteria</taxon>
        <taxon>Pseudomonadati</taxon>
        <taxon>Pseudomonadota</taxon>
        <taxon>Alphaproteobacteria</taxon>
        <taxon>Hyphomicrobiales</taxon>
        <taxon>Aurantimonadaceae</taxon>
        <taxon>Aureimonas</taxon>
    </lineage>
</organism>